<evidence type="ECO:0000313" key="3">
    <source>
        <dbReference type="Proteomes" id="UP000292345"/>
    </source>
</evidence>
<name>A0A4Q7E4D5_9GAMM</name>
<protein>
    <submittedName>
        <fullName evidence="2">Uncharacterized protein</fullName>
    </submittedName>
</protein>
<dbReference type="RefSeq" id="WP_130245820.1">
    <property type="nucleotide sequence ID" value="NZ_PPUZ01000046.1"/>
</dbReference>
<proteinExistence type="predicted"/>
<feature type="signal peptide" evidence="1">
    <location>
        <begin position="1"/>
        <end position="22"/>
    </location>
</feature>
<evidence type="ECO:0000313" key="2">
    <source>
        <dbReference type="EMBL" id="RZM77068.1"/>
    </source>
</evidence>
<sequence length="109" mass="11993">MKQVFFVIVFFFLSALLNQANAASGGSSGVIKTILWYEGHTGVLVKQTGMSDLGKCGRADYYILDEDHPFFQEIYSLLLAAHMASQPLSLHLDGCVQGISRIKHVTSNK</sequence>
<dbReference type="EMBL" id="PPUZ01000046">
    <property type="protein sequence ID" value="RZM77068.1"/>
    <property type="molecule type" value="Genomic_DNA"/>
</dbReference>
<feature type="chain" id="PRO_5020479700" evidence="1">
    <location>
        <begin position="23"/>
        <end position="109"/>
    </location>
</feature>
<accession>A0A4Q7E4D5</accession>
<keyword evidence="1" id="KW-0732">Signal</keyword>
<organism evidence="2 3">
    <name type="scientific">Pseudoalteromonas rubra</name>
    <dbReference type="NCBI Taxonomy" id="43658"/>
    <lineage>
        <taxon>Bacteria</taxon>
        <taxon>Pseudomonadati</taxon>
        <taxon>Pseudomonadota</taxon>
        <taxon>Gammaproteobacteria</taxon>
        <taxon>Alteromonadales</taxon>
        <taxon>Pseudoalteromonadaceae</taxon>
        <taxon>Pseudoalteromonas</taxon>
    </lineage>
</organism>
<reference evidence="2 3" key="1">
    <citation type="submission" date="2018-01" db="EMBL/GenBank/DDBJ databases">
        <title>Co-occurrence of chitin degradation, pigmentation and bioactivity in marine Pseudoalteromonas.</title>
        <authorList>
            <person name="Paulsen S."/>
            <person name="Gram L."/>
            <person name="Machado H."/>
        </authorList>
    </citation>
    <scope>NUCLEOTIDE SEQUENCE [LARGE SCALE GENOMIC DNA]</scope>
    <source>
        <strain evidence="2 3">S1946</strain>
    </source>
</reference>
<comment type="caution">
    <text evidence="2">The sequence shown here is derived from an EMBL/GenBank/DDBJ whole genome shotgun (WGS) entry which is preliminary data.</text>
</comment>
<gene>
    <name evidence="2" type="ORF">C3B51_16930</name>
</gene>
<evidence type="ECO:0000256" key="1">
    <source>
        <dbReference type="SAM" id="SignalP"/>
    </source>
</evidence>
<dbReference type="AlphaFoldDB" id="A0A4Q7E4D5"/>
<dbReference type="Proteomes" id="UP000292345">
    <property type="component" value="Unassembled WGS sequence"/>
</dbReference>